<evidence type="ECO:0000313" key="3">
    <source>
        <dbReference type="Proteomes" id="UP000095780"/>
    </source>
</evidence>
<evidence type="ECO:0000313" key="2">
    <source>
        <dbReference type="EMBL" id="CUQ82655.1"/>
    </source>
</evidence>
<evidence type="ECO:0000256" key="1">
    <source>
        <dbReference type="SAM" id="Phobius"/>
    </source>
</evidence>
<feature type="transmembrane region" description="Helical" evidence="1">
    <location>
        <begin position="12"/>
        <end position="31"/>
    </location>
</feature>
<dbReference type="EMBL" id="CZBV01000003">
    <property type="protein sequence ID" value="CUQ82655.1"/>
    <property type="molecule type" value="Genomic_DNA"/>
</dbReference>
<dbReference type="RefSeq" id="WP_055286440.1">
    <property type="nucleotide sequence ID" value="NZ_CABIXW010000003.1"/>
</dbReference>
<gene>
    <name evidence="2" type="ORF">ERS852492_01006</name>
</gene>
<dbReference type="Proteomes" id="UP000095780">
    <property type="component" value="Unassembled WGS sequence"/>
</dbReference>
<accession>A0A174Z5H2</accession>
<sequence length="81" mass="9383">MKRISNIDKILILLLAVMFMSFLTFTAIVISGNYYIAIFYVLSNCFICLAFLSIVDELIKLQKDNKKSTEETEVKEHEENN</sequence>
<keyword evidence="1" id="KW-0472">Membrane</keyword>
<organism evidence="2 3">
    <name type="scientific">Lachnospira eligens</name>
    <dbReference type="NCBI Taxonomy" id="39485"/>
    <lineage>
        <taxon>Bacteria</taxon>
        <taxon>Bacillati</taxon>
        <taxon>Bacillota</taxon>
        <taxon>Clostridia</taxon>
        <taxon>Lachnospirales</taxon>
        <taxon>Lachnospiraceae</taxon>
        <taxon>Lachnospira</taxon>
    </lineage>
</organism>
<dbReference type="AlphaFoldDB" id="A0A174Z5H2"/>
<name>A0A174Z5H2_9FIRM</name>
<keyword evidence="1" id="KW-1133">Transmembrane helix</keyword>
<protein>
    <submittedName>
        <fullName evidence="2">Uncharacterized protein</fullName>
    </submittedName>
</protein>
<proteinExistence type="predicted"/>
<reference evidence="2 3" key="1">
    <citation type="submission" date="2015-09" db="EMBL/GenBank/DDBJ databases">
        <authorList>
            <consortium name="Pathogen Informatics"/>
        </authorList>
    </citation>
    <scope>NUCLEOTIDE SEQUENCE [LARGE SCALE GENOMIC DNA]</scope>
    <source>
        <strain evidence="2 3">2789STDY5834878</strain>
    </source>
</reference>
<feature type="transmembrane region" description="Helical" evidence="1">
    <location>
        <begin position="37"/>
        <end position="59"/>
    </location>
</feature>
<keyword evidence="1" id="KW-0812">Transmembrane</keyword>